<proteinExistence type="predicted"/>
<keyword evidence="2" id="KW-1185">Reference proteome</keyword>
<name>A0ABD2X2K1_9HYME</name>
<protein>
    <submittedName>
        <fullName evidence="1">Uncharacterized protein</fullName>
    </submittedName>
</protein>
<sequence>MTEYIDSEYIIFASLKAKIERYKNENFEKRFLTFLRRLDLFHFESFTSPFSYCRKILRMVFLRNITRNNKSSSEAVASELQQQKRVRPTFAAGQYLPTLHTRAKEQNERLQRCCCYRWRPSGAAVVAVWARSARIVVVPSASGTQRETAAALPAHQKNK</sequence>
<accession>A0ABD2X2K1</accession>
<gene>
    <name evidence="1" type="ORF">TKK_007268</name>
</gene>
<organism evidence="1 2">
    <name type="scientific">Trichogramma kaykai</name>
    <dbReference type="NCBI Taxonomy" id="54128"/>
    <lineage>
        <taxon>Eukaryota</taxon>
        <taxon>Metazoa</taxon>
        <taxon>Ecdysozoa</taxon>
        <taxon>Arthropoda</taxon>
        <taxon>Hexapoda</taxon>
        <taxon>Insecta</taxon>
        <taxon>Pterygota</taxon>
        <taxon>Neoptera</taxon>
        <taxon>Endopterygota</taxon>
        <taxon>Hymenoptera</taxon>
        <taxon>Apocrita</taxon>
        <taxon>Proctotrupomorpha</taxon>
        <taxon>Chalcidoidea</taxon>
        <taxon>Trichogrammatidae</taxon>
        <taxon>Trichogramma</taxon>
    </lineage>
</organism>
<comment type="caution">
    <text evidence="1">The sequence shown here is derived from an EMBL/GenBank/DDBJ whole genome shotgun (WGS) entry which is preliminary data.</text>
</comment>
<reference evidence="1 2" key="1">
    <citation type="journal article" date="2024" name="bioRxiv">
        <title>A reference genome for Trichogramma kaykai: A tiny desert-dwelling parasitoid wasp with competing sex-ratio distorters.</title>
        <authorList>
            <person name="Culotta J."/>
            <person name="Lindsey A.R."/>
        </authorList>
    </citation>
    <scope>NUCLEOTIDE SEQUENCE [LARGE SCALE GENOMIC DNA]</scope>
    <source>
        <strain evidence="1 2">KSX58</strain>
    </source>
</reference>
<evidence type="ECO:0000313" key="2">
    <source>
        <dbReference type="Proteomes" id="UP001627154"/>
    </source>
</evidence>
<dbReference type="Proteomes" id="UP001627154">
    <property type="component" value="Unassembled WGS sequence"/>
</dbReference>
<dbReference type="EMBL" id="JBJJXI010000058">
    <property type="protein sequence ID" value="KAL3399026.1"/>
    <property type="molecule type" value="Genomic_DNA"/>
</dbReference>
<evidence type="ECO:0000313" key="1">
    <source>
        <dbReference type="EMBL" id="KAL3399026.1"/>
    </source>
</evidence>
<dbReference type="AlphaFoldDB" id="A0ABD2X2K1"/>